<evidence type="ECO:0000313" key="8">
    <source>
        <dbReference type="Proteomes" id="UP001596161"/>
    </source>
</evidence>
<evidence type="ECO:0000256" key="3">
    <source>
        <dbReference type="ARBA" id="ARBA00022989"/>
    </source>
</evidence>
<dbReference type="Proteomes" id="UP001596161">
    <property type="component" value="Unassembled WGS sequence"/>
</dbReference>
<evidence type="ECO:0000313" key="7">
    <source>
        <dbReference type="EMBL" id="MFC5269982.1"/>
    </source>
</evidence>
<name>A0ABW0E6H7_9BACT</name>
<dbReference type="Pfam" id="PF04116">
    <property type="entry name" value="FA_hydroxylase"/>
    <property type="match status" value="1"/>
</dbReference>
<dbReference type="RefSeq" id="WP_378016356.1">
    <property type="nucleotide sequence ID" value="NZ_JBHSKT010000002.1"/>
</dbReference>
<feature type="transmembrane region" description="Helical" evidence="5">
    <location>
        <begin position="31"/>
        <end position="49"/>
    </location>
</feature>
<keyword evidence="8" id="KW-1185">Reference proteome</keyword>
<feature type="domain" description="Fatty acid hydroxylase" evidence="6">
    <location>
        <begin position="119"/>
        <end position="253"/>
    </location>
</feature>
<evidence type="ECO:0000256" key="1">
    <source>
        <dbReference type="ARBA" id="ARBA00004370"/>
    </source>
</evidence>
<dbReference type="InterPro" id="IPR050307">
    <property type="entry name" value="Sterol_Desaturase_Related"/>
</dbReference>
<keyword evidence="7" id="KW-0560">Oxidoreductase</keyword>
<dbReference type="PANTHER" id="PTHR11863">
    <property type="entry name" value="STEROL DESATURASE"/>
    <property type="match status" value="1"/>
</dbReference>
<organism evidence="7 8">
    <name type="scientific">Adhaeribacter terreus</name>
    <dbReference type="NCBI Taxonomy" id="529703"/>
    <lineage>
        <taxon>Bacteria</taxon>
        <taxon>Pseudomonadati</taxon>
        <taxon>Bacteroidota</taxon>
        <taxon>Cytophagia</taxon>
        <taxon>Cytophagales</taxon>
        <taxon>Hymenobacteraceae</taxon>
        <taxon>Adhaeribacter</taxon>
    </lineage>
</organism>
<evidence type="ECO:0000256" key="4">
    <source>
        <dbReference type="ARBA" id="ARBA00023136"/>
    </source>
</evidence>
<protein>
    <submittedName>
        <fullName evidence="7">Sterol desaturase family protein</fullName>
        <ecNumber evidence="7">1.-.-.-</ecNumber>
    </submittedName>
</protein>
<reference evidence="8" key="1">
    <citation type="journal article" date="2019" name="Int. J. Syst. Evol. Microbiol.">
        <title>The Global Catalogue of Microorganisms (GCM) 10K type strain sequencing project: providing services to taxonomists for standard genome sequencing and annotation.</title>
        <authorList>
            <consortium name="The Broad Institute Genomics Platform"/>
            <consortium name="The Broad Institute Genome Sequencing Center for Infectious Disease"/>
            <person name="Wu L."/>
            <person name="Ma J."/>
        </authorList>
    </citation>
    <scope>NUCLEOTIDE SEQUENCE [LARGE SCALE GENOMIC DNA]</scope>
    <source>
        <strain evidence="8">KACC 12602</strain>
    </source>
</reference>
<dbReference type="EC" id="1.-.-.-" evidence="7"/>
<comment type="subcellular location">
    <subcellularLocation>
        <location evidence="1">Membrane</location>
    </subcellularLocation>
</comment>
<proteinExistence type="predicted"/>
<feature type="transmembrane region" description="Helical" evidence="5">
    <location>
        <begin position="70"/>
        <end position="92"/>
    </location>
</feature>
<keyword evidence="3 5" id="KW-1133">Transmembrane helix</keyword>
<comment type="caution">
    <text evidence="7">The sequence shown here is derived from an EMBL/GenBank/DDBJ whole genome shotgun (WGS) entry which is preliminary data.</text>
</comment>
<sequence length="320" mass="38021">MEKYWNIFTASFSDYGGYLWREILNPHWGNYFYWLLGLSLFFWLLEIVAPWRQHQARIRQDFWLDGFYMFFNFFLFSLIGFNAISNIGVQAFNDFLALFGIQNLVAFKVQSWPVWAQLLTLFIVRDFIQWNVHRLLHRSPFLWKIHKVHHSVQQMGFAAHLRFHWGETIVYRVLEYIPLAMIGFGIQDFFLVHIFATSIGHFNHSNFRLPLGPLKYVFNNPQMHIWHHAKHMPRKYGANYGISLSLWDYLFATAYMPEDGRDIELGFNEVEKYPNSFLQQQWYPFKEKNSGENVTEPELHAAETDLNDQEKSGLDGAISV</sequence>
<dbReference type="InterPro" id="IPR006694">
    <property type="entry name" value="Fatty_acid_hydroxylase"/>
</dbReference>
<dbReference type="GO" id="GO:0016491">
    <property type="term" value="F:oxidoreductase activity"/>
    <property type="evidence" value="ECO:0007669"/>
    <property type="project" value="UniProtKB-KW"/>
</dbReference>
<dbReference type="EMBL" id="JBHSKT010000002">
    <property type="protein sequence ID" value="MFC5269982.1"/>
    <property type="molecule type" value="Genomic_DNA"/>
</dbReference>
<keyword evidence="4 5" id="KW-0472">Membrane</keyword>
<keyword evidence="2 5" id="KW-0812">Transmembrane</keyword>
<evidence type="ECO:0000256" key="5">
    <source>
        <dbReference type="SAM" id="Phobius"/>
    </source>
</evidence>
<evidence type="ECO:0000259" key="6">
    <source>
        <dbReference type="Pfam" id="PF04116"/>
    </source>
</evidence>
<evidence type="ECO:0000256" key="2">
    <source>
        <dbReference type="ARBA" id="ARBA00022692"/>
    </source>
</evidence>
<gene>
    <name evidence="7" type="ORF">ACFPIB_05130</name>
</gene>
<accession>A0ABW0E6H7</accession>